<reference evidence="1" key="2">
    <citation type="journal article" date="2015" name="Fish Shellfish Immunol.">
        <title>Early steps in the European eel (Anguilla anguilla)-Vibrio vulnificus interaction in the gills: Role of the RtxA13 toxin.</title>
        <authorList>
            <person name="Callol A."/>
            <person name="Pajuelo D."/>
            <person name="Ebbesson L."/>
            <person name="Teles M."/>
            <person name="MacKenzie S."/>
            <person name="Amaro C."/>
        </authorList>
    </citation>
    <scope>NUCLEOTIDE SEQUENCE</scope>
</reference>
<proteinExistence type="predicted"/>
<dbReference type="AlphaFoldDB" id="A0A0E9Y2S8"/>
<reference evidence="1" key="1">
    <citation type="submission" date="2014-11" db="EMBL/GenBank/DDBJ databases">
        <authorList>
            <person name="Amaro Gonzalez C."/>
        </authorList>
    </citation>
    <scope>NUCLEOTIDE SEQUENCE</scope>
</reference>
<evidence type="ECO:0000313" key="1">
    <source>
        <dbReference type="EMBL" id="JAI08529.1"/>
    </source>
</evidence>
<organism evidence="1">
    <name type="scientific">Anguilla anguilla</name>
    <name type="common">European freshwater eel</name>
    <name type="synonym">Muraena anguilla</name>
    <dbReference type="NCBI Taxonomy" id="7936"/>
    <lineage>
        <taxon>Eukaryota</taxon>
        <taxon>Metazoa</taxon>
        <taxon>Chordata</taxon>
        <taxon>Craniata</taxon>
        <taxon>Vertebrata</taxon>
        <taxon>Euteleostomi</taxon>
        <taxon>Actinopterygii</taxon>
        <taxon>Neopterygii</taxon>
        <taxon>Teleostei</taxon>
        <taxon>Anguilliformes</taxon>
        <taxon>Anguillidae</taxon>
        <taxon>Anguilla</taxon>
    </lineage>
</organism>
<name>A0A0E9Y2S8_ANGAN</name>
<protein>
    <submittedName>
        <fullName evidence="1">Uncharacterized protein</fullName>
    </submittedName>
</protein>
<accession>A0A0E9Y2S8</accession>
<dbReference type="EMBL" id="GBXM01000049">
    <property type="protein sequence ID" value="JAI08529.1"/>
    <property type="molecule type" value="Transcribed_RNA"/>
</dbReference>
<sequence length="23" mass="2679">MLIIYQYNATKRGTSLYLLSWSG</sequence>